<feature type="region of interest" description="Disordered" evidence="1">
    <location>
        <begin position="122"/>
        <end position="141"/>
    </location>
</feature>
<evidence type="ECO:0000313" key="2">
    <source>
        <dbReference type="EMBL" id="AAA92150.1"/>
    </source>
</evidence>
<protein>
    <submittedName>
        <fullName evidence="2">TPBF protein</fullName>
    </submittedName>
</protein>
<gene>
    <name evidence="2" type="primary">TPBF</name>
</gene>
<reference evidence="2" key="2">
    <citation type="journal article" date="1995" name="J. Biol. Chem.">
        <title>Cloning, expression, and characterization of the TATA-binding protein (TBP) promoter binding factor, a transcription activator of the Acanthamoeba TBP gene.</title>
        <authorList>
            <person name="Huang W."/>
            <person name="Bateman E."/>
        </authorList>
    </citation>
    <scope>NUCLEOTIDE SEQUENCE</scope>
</reference>
<accession>Q16979</accession>
<organism evidence="2">
    <name type="scientific">Acanthamoeba castellanii</name>
    <name type="common">Amoeba</name>
    <dbReference type="NCBI Taxonomy" id="5755"/>
    <lineage>
        <taxon>Eukaryota</taxon>
        <taxon>Amoebozoa</taxon>
        <taxon>Discosea</taxon>
        <taxon>Longamoebia</taxon>
        <taxon>Centramoebida</taxon>
        <taxon>Acanthamoebidae</taxon>
        <taxon>Acanthamoeba</taxon>
    </lineage>
</organism>
<feature type="compositionally biased region" description="Basic and acidic residues" evidence="1">
    <location>
        <begin position="1"/>
        <end position="22"/>
    </location>
</feature>
<evidence type="ECO:0000256" key="1">
    <source>
        <dbReference type="SAM" id="MobiDB-lite"/>
    </source>
</evidence>
<dbReference type="EMBL" id="L46867">
    <property type="protein sequence ID" value="AAA92150.1"/>
    <property type="molecule type" value="mRNA"/>
</dbReference>
<sequence>MEHQQVQMDHGHHHEHHEEVHHQHAFGGTPEQHHDLSHIPPPDQHVSMDVTHQHQVLPPHLQQLGHHAHELGHVDGMQPPLPVAPSEYHHEAEEEHVQGQYLLHKRLMDDVLAQSTGLMSVPMASELGGPDKKRRKTTTEQQVKRHKYDVLKAFFRVYFTDSKDGMVLKDAIFNLYTKKIPLSQRIARNAMYRHMWSFFKNKISAFQSNYREYIKGIKLSSNGAALNYDGYEKDLDLLHAVGVGGVFDFEEEELEKSGPGAGGVSSPYLTDDASNQGLSDSVVGADGSILAAVENLEQQVKILAAGLAEIRARLKKSSGVEEEEEQT</sequence>
<proteinExistence type="evidence at transcript level"/>
<feature type="region of interest" description="Disordered" evidence="1">
    <location>
        <begin position="1"/>
        <end position="37"/>
    </location>
</feature>
<dbReference type="AlphaFoldDB" id="Q16979"/>
<reference evidence="2" key="1">
    <citation type="journal article" date="1994" name="J. Biol. Chem.">
        <title>Purification and characterization of TATA-binding protein promoter binding factor. A regulatory transcription factor of the tbp gene.</title>
        <authorList>
            <person name="Liu F."/>
            <person name="Bateman E."/>
        </authorList>
    </citation>
    <scope>NUCLEOTIDE SEQUENCE</scope>
</reference>
<name>Q16979_ACACA</name>